<dbReference type="OrthoDB" id="5552562at2759"/>
<evidence type="ECO:0000313" key="3">
    <source>
        <dbReference type="Proteomes" id="UP000054564"/>
    </source>
</evidence>
<name>A0A0L0UR91_9BASI</name>
<proteinExistence type="predicted"/>
<accession>A0A0L0UR91</accession>
<gene>
    <name evidence="2" type="ORF">PSTG_16966</name>
</gene>
<dbReference type="Proteomes" id="UP000054564">
    <property type="component" value="Unassembled WGS sequence"/>
</dbReference>
<dbReference type="STRING" id="1165861.A0A0L0UR91"/>
<dbReference type="EMBL" id="AJIL01000324">
    <property type="protein sequence ID" value="KNE89578.1"/>
    <property type="molecule type" value="Genomic_DNA"/>
</dbReference>
<sequence>MKDGWGDHPLMFHFWKGLPTRVLDLLAQNTEVFNTLLELIEATLKIDTQHHKRQKEKKRENVSQPSQPKKDTSKTASSSTPSTPKSTSKTPSEITKVLEGGRLMANEKERRAKAGLCAYCGGKHNVDDCIKKANKNSGKA</sequence>
<keyword evidence="3" id="KW-1185">Reference proteome</keyword>
<evidence type="ECO:0000256" key="1">
    <source>
        <dbReference type="SAM" id="MobiDB-lite"/>
    </source>
</evidence>
<comment type="caution">
    <text evidence="2">The sequence shown here is derived from an EMBL/GenBank/DDBJ whole genome shotgun (WGS) entry which is preliminary data.</text>
</comment>
<protein>
    <submittedName>
        <fullName evidence="2">Uncharacterized protein</fullName>
    </submittedName>
</protein>
<feature type="region of interest" description="Disordered" evidence="1">
    <location>
        <begin position="48"/>
        <end position="103"/>
    </location>
</feature>
<dbReference type="AlphaFoldDB" id="A0A0L0UR91"/>
<organism evidence="2 3">
    <name type="scientific">Puccinia striiformis f. sp. tritici PST-78</name>
    <dbReference type="NCBI Taxonomy" id="1165861"/>
    <lineage>
        <taxon>Eukaryota</taxon>
        <taxon>Fungi</taxon>
        <taxon>Dikarya</taxon>
        <taxon>Basidiomycota</taxon>
        <taxon>Pucciniomycotina</taxon>
        <taxon>Pucciniomycetes</taxon>
        <taxon>Pucciniales</taxon>
        <taxon>Pucciniaceae</taxon>
        <taxon>Puccinia</taxon>
    </lineage>
</organism>
<evidence type="ECO:0000313" key="2">
    <source>
        <dbReference type="EMBL" id="KNE89578.1"/>
    </source>
</evidence>
<reference evidence="3" key="1">
    <citation type="submission" date="2014-03" db="EMBL/GenBank/DDBJ databases">
        <title>The Genome Sequence of Puccinia striiformis f. sp. tritici PST-78.</title>
        <authorList>
            <consortium name="The Broad Institute Genome Sequencing Platform"/>
            <person name="Cuomo C."/>
            <person name="Hulbert S."/>
            <person name="Chen X."/>
            <person name="Walker B."/>
            <person name="Young S.K."/>
            <person name="Zeng Q."/>
            <person name="Gargeya S."/>
            <person name="Fitzgerald M."/>
            <person name="Haas B."/>
            <person name="Abouelleil A."/>
            <person name="Alvarado L."/>
            <person name="Arachchi H.M."/>
            <person name="Berlin A.M."/>
            <person name="Chapman S.B."/>
            <person name="Goldberg J."/>
            <person name="Griggs A."/>
            <person name="Gujja S."/>
            <person name="Hansen M."/>
            <person name="Howarth C."/>
            <person name="Imamovic A."/>
            <person name="Larimer J."/>
            <person name="McCowan C."/>
            <person name="Montmayeur A."/>
            <person name="Murphy C."/>
            <person name="Neiman D."/>
            <person name="Pearson M."/>
            <person name="Priest M."/>
            <person name="Roberts A."/>
            <person name="Saif S."/>
            <person name="Shea T."/>
            <person name="Sisk P."/>
            <person name="Sykes S."/>
            <person name="Wortman J."/>
            <person name="Nusbaum C."/>
            <person name="Birren B."/>
        </authorList>
    </citation>
    <scope>NUCLEOTIDE SEQUENCE [LARGE SCALE GENOMIC DNA]</scope>
    <source>
        <strain evidence="3">race PST-78</strain>
    </source>
</reference>
<feature type="compositionally biased region" description="Low complexity" evidence="1">
    <location>
        <begin position="74"/>
        <end position="92"/>
    </location>
</feature>